<feature type="domain" description="EamA" evidence="2">
    <location>
        <begin position="12"/>
        <end position="136"/>
    </location>
</feature>
<keyword evidence="1" id="KW-0812">Transmembrane</keyword>
<dbReference type="AlphaFoldDB" id="I2F1J5"/>
<dbReference type="Proteomes" id="UP000002881">
    <property type="component" value="Chromosome"/>
</dbReference>
<feature type="transmembrane region" description="Helical" evidence="1">
    <location>
        <begin position="91"/>
        <end position="112"/>
    </location>
</feature>
<keyword evidence="4" id="KW-1185">Reference proteome</keyword>
<organism evidence="3 4">
    <name type="scientific">Mesotoga prima MesG1.Ag.4.2</name>
    <dbReference type="NCBI Taxonomy" id="660470"/>
    <lineage>
        <taxon>Bacteria</taxon>
        <taxon>Thermotogati</taxon>
        <taxon>Thermotogota</taxon>
        <taxon>Thermotogae</taxon>
        <taxon>Kosmotogales</taxon>
        <taxon>Kosmotogaceae</taxon>
        <taxon>Mesotoga</taxon>
    </lineage>
</organism>
<sequence length="297" mass="31874" precursor="true">MNRSKEKSSGTKSVILLILTGLLWSTGGLLIKNVDSNPLAISGIRSMIASLVILVALGRPKFTWSLPQIASALSYSATVILFVSANKMTTAANAILLQSTAPIYVALLSVWILKERAKLLDWITIIAVFGGMALFFFESLDSRGMAGNILAVASGVTFALFNIFMRLQKDGSPLESVLLGNILTAAIGVPFIVGSLPSPSGWISLFILGVAQLGLSYVFYSEAIKHSTALEAILILMIEPILSPVWVFLFMGEIPGRLPMIGGAVVIGAIAIRFVLRNLAGRPIFGVPRRSRRRNST</sequence>
<dbReference type="EMBL" id="CP003532">
    <property type="protein sequence ID" value="AFK05798.1"/>
    <property type="molecule type" value="Genomic_DNA"/>
</dbReference>
<dbReference type="GO" id="GO:0016020">
    <property type="term" value="C:membrane"/>
    <property type="evidence" value="ECO:0007669"/>
    <property type="project" value="InterPro"/>
</dbReference>
<dbReference type="eggNOG" id="COG0697">
    <property type="taxonomic scope" value="Bacteria"/>
</dbReference>
<reference evidence="3 4" key="1">
    <citation type="journal article" date="2012" name="Genome Biol. Evol.">
        <title>Genome Sequence of the Mesophilic Thermotogales Bacterium Mesotoga prima MesG1.Ag.4.2 Reveals the Largest Thermotogales Genome To Date.</title>
        <authorList>
            <person name="Zhaxybayeva O."/>
            <person name="Swithers K.S."/>
            <person name="Foght J."/>
            <person name="Green A.G."/>
            <person name="Bruce D."/>
            <person name="Detter C."/>
            <person name="Han S."/>
            <person name="Teshima H."/>
            <person name="Han J."/>
            <person name="Woyke T."/>
            <person name="Pitluck S."/>
            <person name="Nolan M."/>
            <person name="Ivanova N."/>
            <person name="Pati A."/>
            <person name="Land M.L."/>
            <person name="Dlutek M."/>
            <person name="Doolittle W.F."/>
            <person name="Noll K.M."/>
            <person name="Nesbo C.L."/>
        </authorList>
    </citation>
    <scope>NUCLEOTIDE SEQUENCE [LARGE SCALE GENOMIC DNA]</scope>
    <source>
        <strain evidence="4">mesG1.Ag.4.2</strain>
    </source>
</reference>
<evidence type="ECO:0000256" key="1">
    <source>
        <dbReference type="SAM" id="Phobius"/>
    </source>
</evidence>
<feature type="transmembrane region" description="Helical" evidence="1">
    <location>
        <begin position="69"/>
        <end position="85"/>
    </location>
</feature>
<dbReference type="InterPro" id="IPR037185">
    <property type="entry name" value="EmrE-like"/>
</dbReference>
<feature type="transmembrane region" description="Helical" evidence="1">
    <location>
        <begin position="177"/>
        <end position="196"/>
    </location>
</feature>
<name>I2F1J5_9BACT</name>
<evidence type="ECO:0000313" key="4">
    <source>
        <dbReference type="Proteomes" id="UP000002881"/>
    </source>
</evidence>
<dbReference type="RefSeq" id="WP_014729973.1">
    <property type="nucleotide sequence ID" value="NC_017934.1"/>
</dbReference>
<dbReference type="Pfam" id="PF00892">
    <property type="entry name" value="EamA"/>
    <property type="match status" value="2"/>
</dbReference>
<feature type="transmembrane region" description="Helical" evidence="1">
    <location>
        <begin position="202"/>
        <end position="220"/>
    </location>
</feature>
<dbReference type="GeneID" id="87105917"/>
<dbReference type="PANTHER" id="PTHR22911:SF79">
    <property type="entry name" value="MOBA-LIKE NTP TRANSFERASE DOMAIN-CONTAINING PROTEIN"/>
    <property type="match status" value="1"/>
</dbReference>
<proteinExistence type="predicted"/>
<feature type="transmembrane region" description="Helical" evidence="1">
    <location>
        <begin position="149"/>
        <end position="165"/>
    </location>
</feature>
<dbReference type="SUPFAM" id="SSF103481">
    <property type="entry name" value="Multidrug resistance efflux transporter EmrE"/>
    <property type="match status" value="2"/>
</dbReference>
<dbReference type="PANTHER" id="PTHR22911">
    <property type="entry name" value="ACYL-MALONYL CONDENSING ENZYME-RELATED"/>
    <property type="match status" value="1"/>
</dbReference>
<evidence type="ECO:0000313" key="3">
    <source>
        <dbReference type="EMBL" id="AFK05798.1"/>
    </source>
</evidence>
<feature type="transmembrane region" description="Helical" evidence="1">
    <location>
        <begin position="258"/>
        <end position="276"/>
    </location>
</feature>
<feature type="domain" description="EamA" evidence="2">
    <location>
        <begin position="146"/>
        <end position="272"/>
    </location>
</feature>
<feature type="transmembrane region" description="Helical" evidence="1">
    <location>
        <begin position="232"/>
        <end position="252"/>
    </location>
</feature>
<keyword evidence="1" id="KW-0472">Membrane</keyword>
<feature type="transmembrane region" description="Helical" evidence="1">
    <location>
        <begin position="12"/>
        <end position="31"/>
    </location>
</feature>
<dbReference type="STRING" id="660470.Theba_0046"/>
<dbReference type="InterPro" id="IPR000620">
    <property type="entry name" value="EamA_dom"/>
</dbReference>
<gene>
    <name evidence="3" type="ORF">Theba_0046</name>
</gene>
<evidence type="ECO:0000259" key="2">
    <source>
        <dbReference type="Pfam" id="PF00892"/>
    </source>
</evidence>
<keyword evidence="1" id="KW-1133">Transmembrane helix</keyword>
<dbReference type="KEGG" id="mpg:Theba_0046"/>
<protein>
    <submittedName>
        <fullName evidence="3">Putative permease, DMT superfamily</fullName>
    </submittedName>
</protein>
<feature type="transmembrane region" description="Helical" evidence="1">
    <location>
        <begin position="119"/>
        <end position="137"/>
    </location>
</feature>
<dbReference type="HOGENOM" id="CLU_033863_17_2_0"/>
<feature type="transmembrane region" description="Helical" evidence="1">
    <location>
        <begin position="37"/>
        <end position="57"/>
    </location>
</feature>
<accession>I2F1J5</accession>